<feature type="compositionally biased region" description="Basic and acidic residues" evidence="1">
    <location>
        <begin position="166"/>
        <end position="175"/>
    </location>
</feature>
<comment type="caution">
    <text evidence="3">The sequence shown here is derived from an EMBL/GenBank/DDBJ whole genome shotgun (WGS) entry which is preliminary data.</text>
</comment>
<dbReference type="EMBL" id="JAULUE010002057">
    <property type="protein sequence ID" value="KAK5888412.1"/>
    <property type="molecule type" value="Genomic_DNA"/>
</dbReference>
<reference evidence="3 4" key="1">
    <citation type="journal article" date="2023" name="Mol. Biol. Evol.">
        <title>Genomics of Secondarily Temperate Adaptation in the Only Non-Antarctic Icefish.</title>
        <authorList>
            <person name="Rivera-Colon A.G."/>
            <person name="Rayamajhi N."/>
            <person name="Minhas B.F."/>
            <person name="Madrigal G."/>
            <person name="Bilyk K.T."/>
            <person name="Yoon V."/>
            <person name="Hune M."/>
            <person name="Gregory S."/>
            <person name="Cheng C.H.C."/>
            <person name="Catchen J.M."/>
        </authorList>
    </citation>
    <scope>NUCLEOTIDE SEQUENCE [LARGE SCALE GENOMIC DNA]</scope>
    <source>
        <strain evidence="3">JC2023a</strain>
    </source>
</reference>
<feature type="domain" description="SET" evidence="2">
    <location>
        <begin position="672"/>
        <end position="803"/>
    </location>
</feature>
<dbReference type="SMART" id="SM00317">
    <property type="entry name" value="SET"/>
    <property type="match status" value="1"/>
</dbReference>
<accession>A0AAN8GSG2</accession>
<name>A0AAN8GSG2_9TELE</name>
<feature type="region of interest" description="Disordered" evidence="1">
    <location>
        <begin position="145"/>
        <end position="183"/>
    </location>
</feature>
<evidence type="ECO:0000259" key="2">
    <source>
        <dbReference type="PROSITE" id="PS50280"/>
    </source>
</evidence>
<dbReference type="AlphaFoldDB" id="A0AAN8GSG2"/>
<dbReference type="PANTHER" id="PTHR47306:SF2">
    <property type="entry name" value="CORE-BINDING (CB) DOMAIN-CONTAINING PROTEIN"/>
    <property type="match status" value="1"/>
</dbReference>
<protein>
    <recommendedName>
        <fullName evidence="2">SET domain-containing protein</fullName>
    </recommendedName>
</protein>
<organism evidence="3 4">
    <name type="scientific">Champsocephalus esox</name>
    <name type="common">pike icefish</name>
    <dbReference type="NCBI Taxonomy" id="159716"/>
    <lineage>
        <taxon>Eukaryota</taxon>
        <taxon>Metazoa</taxon>
        <taxon>Chordata</taxon>
        <taxon>Craniata</taxon>
        <taxon>Vertebrata</taxon>
        <taxon>Euteleostomi</taxon>
        <taxon>Actinopterygii</taxon>
        <taxon>Neopterygii</taxon>
        <taxon>Teleostei</taxon>
        <taxon>Neoteleostei</taxon>
        <taxon>Acanthomorphata</taxon>
        <taxon>Eupercaria</taxon>
        <taxon>Perciformes</taxon>
        <taxon>Notothenioidei</taxon>
        <taxon>Channichthyidae</taxon>
        <taxon>Champsocephalus</taxon>
    </lineage>
</organism>
<dbReference type="PANTHER" id="PTHR47306">
    <property type="entry name" value="SI:CH211-178J18.4-RELATED"/>
    <property type="match status" value="1"/>
</dbReference>
<dbReference type="PROSITE" id="PS50280">
    <property type="entry name" value="SET"/>
    <property type="match status" value="1"/>
</dbReference>
<dbReference type="InterPro" id="IPR046341">
    <property type="entry name" value="SET_dom_sf"/>
</dbReference>
<dbReference type="SUPFAM" id="SSF82199">
    <property type="entry name" value="SET domain"/>
    <property type="match status" value="1"/>
</dbReference>
<dbReference type="Proteomes" id="UP001335648">
    <property type="component" value="Unassembled WGS sequence"/>
</dbReference>
<dbReference type="InterPro" id="IPR001214">
    <property type="entry name" value="SET_dom"/>
</dbReference>
<evidence type="ECO:0000313" key="4">
    <source>
        <dbReference type="Proteomes" id="UP001335648"/>
    </source>
</evidence>
<proteinExistence type="predicted"/>
<keyword evidence="4" id="KW-1185">Reference proteome</keyword>
<evidence type="ECO:0000256" key="1">
    <source>
        <dbReference type="SAM" id="MobiDB-lite"/>
    </source>
</evidence>
<dbReference type="Gene3D" id="2.170.270.10">
    <property type="entry name" value="SET domain"/>
    <property type="match status" value="1"/>
</dbReference>
<evidence type="ECO:0000313" key="3">
    <source>
        <dbReference type="EMBL" id="KAK5888412.1"/>
    </source>
</evidence>
<sequence>MFKCKALEVLVPPLKKLMIHVVFPHRHRNAIYCLMCSKIPVSIKRHLENRCMKGCSAVEIAAQVDIAKESTRVWTATQRVWEYNTLVKLLPDHVSRVAMVKYLIQNGYLILNKPCDEDMDCAREAPGTSDSVTATTSAVAASAVACTASSSPPEEEETDSSETPSPDEKTRDSSRRSRSMGTVREAMQAGGMYEKCPPESKLLVGFRNHLIGALQIQNCQQEVDNVSRFLRYMQPEGEPNLEFMTKTTETMDYMSALSNSGLSAATILNYMKNIIRFLQYVKGSVDMNEDGIKIQKYIDFLKTMRKPVARKHSGNACSTRCDGIVDGMPTVHDCNLVLRSGKKRFLDIYNRMAISKIVVSPTEKTWYRYYCEAVMMLRHFQRPAAVEGMTVREWVNRKLTDGRYLIGIKNHKTGATHVATIALTLEEEAWYQGYYECIRPEFVRGECDCFFLSARGTQITSGSSDLLRLHESCGIDHGGCTSGQVRRAADTLVATSFTETQKQNVAAYMCRSDLVADTHYRMPGPSAIVATAVLLDTLPGFTPERRLPAQTDSPGSCMSGKEFSDFQQTFPVSRDCQPPTKKQRVEAGFPENRVYYDRWRKRQYADRQEHLLSYFTYRKPSGGKIERLISEEGWTSNCPKAQDILDMWTPALKYAIESDQNILNSCSLQKWKGLAIKSFDGQKGEGVVATTHFTEGDIVCDYHGKVITKAEGEMMMKDQGDQAGYLFFFNAGGEALCIDAQTWPCPCHDGVETFGRKINHSSKHPNIKPLCVVLRLGDEDVHTILFKATRDIKVDTELKFNYGVNRTSFRGEALHLDWLDE</sequence>
<dbReference type="Pfam" id="PF00856">
    <property type="entry name" value="SET"/>
    <property type="match status" value="1"/>
</dbReference>
<gene>
    <name evidence="3" type="ORF">CesoFtcFv8_014509</name>
</gene>